<dbReference type="PANTHER" id="PTHR30069">
    <property type="entry name" value="TONB-DEPENDENT OUTER MEMBRANE RECEPTOR"/>
    <property type="match status" value="1"/>
</dbReference>
<evidence type="ECO:0000256" key="10">
    <source>
        <dbReference type="PROSITE-ProRule" id="PRU01360"/>
    </source>
</evidence>
<dbReference type="InterPro" id="IPR037066">
    <property type="entry name" value="Plug_dom_sf"/>
</dbReference>
<feature type="domain" description="TonB-dependent receptor plug" evidence="13">
    <location>
        <begin position="52"/>
        <end position="162"/>
    </location>
</feature>
<feature type="domain" description="TonB-dependent receptor-like beta-barrel" evidence="12">
    <location>
        <begin position="281"/>
        <end position="680"/>
    </location>
</feature>
<evidence type="ECO:0000256" key="11">
    <source>
        <dbReference type="RuleBase" id="RU003357"/>
    </source>
</evidence>
<dbReference type="Gene3D" id="2.40.170.20">
    <property type="entry name" value="TonB-dependent receptor, beta-barrel domain"/>
    <property type="match status" value="1"/>
</dbReference>
<evidence type="ECO:0000259" key="13">
    <source>
        <dbReference type="Pfam" id="PF07715"/>
    </source>
</evidence>
<evidence type="ECO:0000256" key="2">
    <source>
        <dbReference type="ARBA" id="ARBA00009810"/>
    </source>
</evidence>
<evidence type="ECO:0000256" key="9">
    <source>
        <dbReference type="ARBA" id="ARBA00023237"/>
    </source>
</evidence>
<keyword evidence="9 10" id="KW-0998">Cell outer membrane</keyword>
<comment type="subcellular location">
    <subcellularLocation>
        <location evidence="1 10">Cell outer membrane</location>
        <topology evidence="1 10">Multi-pass membrane protein</topology>
    </subcellularLocation>
</comment>
<dbReference type="Gene3D" id="2.170.130.10">
    <property type="entry name" value="TonB-dependent receptor, plug domain"/>
    <property type="match status" value="1"/>
</dbReference>
<dbReference type="GO" id="GO:0044718">
    <property type="term" value="P:siderophore transmembrane transport"/>
    <property type="evidence" value="ECO:0007669"/>
    <property type="project" value="TreeGrafter"/>
</dbReference>
<evidence type="ECO:0000259" key="12">
    <source>
        <dbReference type="Pfam" id="PF00593"/>
    </source>
</evidence>
<gene>
    <name evidence="14" type="ORF">LPC04_04860</name>
</gene>
<evidence type="ECO:0000313" key="14">
    <source>
        <dbReference type="EMBL" id="MCK9685036.1"/>
    </source>
</evidence>
<dbReference type="InterPro" id="IPR012910">
    <property type="entry name" value="Plug_dom"/>
</dbReference>
<evidence type="ECO:0000256" key="7">
    <source>
        <dbReference type="ARBA" id="ARBA00023136"/>
    </source>
</evidence>
<evidence type="ECO:0000256" key="5">
    <source>
        <dbReference type="ARBA" id="ARBA00022692"/>
    </source>
</evidence>
<organism evidence="14 15">
    <name type="scientific">Scleromatobacter humisilvae</name>
    <dbReference type="NCBI Taxonomy" id="2897159"/>
    <lineage>
        <taxon>Bacteria</taxon>
        <taxon>Pseudomonadati</taxon>
        <taxon>Pseudomonadota</taxon>
        <taxon>Betaproteobacteria</taxon>
        <taxon>Burkholderiales</taxon>
        <taxon>Sphaerotilaceae</taxon>
        <taxon>Scleromatobacter</taxon>
    </lineage>
</organism>
<dbReference type="InterPro" id="IPR036942">
    <property type="entry name" value="Beta-barrel_TonB_sf"/>
</dbReference>
<keyword evidence="4 10" id="KW-1134">Transmembrane beta strand</keyword>
<keyword evidence="7 10" id="KW-0472">Membrane</keyword>
<dbReference type="InterPro" id="IPR039426">
    <property type="entry name" value="TonB-dep_rcpt-like"/>
</dbReference>
<dbReference type="EMBL" id="JAJLJH010000001">
    <property type="protein sequence ID" value="MCK9685036.1"/>
    <property type="molecule type" value="Genomic_DNA"/>
</dbReference>
<accession>A0A9X2BZ78</accession>
<keyword evidence="15" id="KW-1185">Reference proteome</keyword>
<keyword evidence="5 10" id="KW-0812">Transmembrane</keyword>
<evidence type="ECO:0000256" key="4">
    <source>
        <dbReference type="ARBA" id="ARBA00022452"/>
    </source>
</evidence>
<evidence type="ECO:0000256" key="1">
    <source>
        <dbReference type="ARBA" id="ARBA00004571"/>
    </source>
</evidence>
<dbReference type="PROSITE" id="PS52016">
    <property type="entry name" value="TONB_DEPENDENT_REC_3"/>
    <property type="match status" value="1"/>
</dbReference>
<comment type="similarity">
    <text evidence="2 10 11">Belongs to the TonB-dependent receptor family.</text>
</comment>
<name>A0A9X2BZ78_9BURK</name>
<evidence type="ECO:0000256" key="8">
    <source>
        <dbReference type="ARBA" id="ARBA00023170"/>
    </source>
</evidence>
<keyword evidence="3 10" id="KW-0813">Transport</keyword>
<dbReference type="GO" id="GO:0015344">
    <property type="term" value="F:siderophore uptake transmembrane transporter activity"/>
    <property type="evidence" value="ECO:0007669"/>
    <property type="project" value="TreeGrafter"/>
</dbReference>
<dbReference type="Pfam" id="PF07715">
    <property type="entry name" value="Plug"/>
    <property type="match status" value="1"/>
</dbReference>
<evidence type="ECO:0000313" key="15">
    <source>
        <dbReference type="Proteomes" id="UP001139353"/>
    </source>
</evidence>
<comment type="caution">
    <text evidence="14">The sequence shown here is derived from an EMBL/GenBank/DDBJ whole genome shotgun (WGS) entry which is preliminary data.</text>
</comment>
<dbReference type="PANTHER" id="PTHR30069:SF28">
    <property type="entry name" value="TONB-DEPENDENT RECEPTOR YNCD-RELATED"/>
    <property type="match status" value="1"/>
</dbReference>
<keyword evidence="6 11" id="KW-0798">TonB box</keyword>
<evidence type="ECO:0000256" key="6">
    <source>
        <dbReference type="ARBA" id="ARBA00023077"/>
    </source>
</evidence>
<dbReference type="RefSeq" id="WP_275681054.1">
    <property type="nucleotide sequence ID" value="NZ_JAJLJH010000001.1"/>
</dbReference>
<keyword evidence="8 14" id="KW-0675">Receptor</keyword>
<evidence type="ECO:0000256" key="3">
    <source>
        <dbReference type="ARBA" id="ARBA00022448"/>
    </source>
</evidence>
<dbReference type="SUPFAM" id="SSF56935">
    <property type="entry name" value="Porins"/>
    <property type="match status" value="1"/>
</dbReference>
<protein>
    <submittedName>
        <fullName evidence="14">TonB-dependent receptor</fullName>
    </submittedName>
</protein>
<dbReference type="Proteomes" id="UP001139353">
    <property type="component" value="Unassembled WGS sequence"/>
</dbReference>
<dbReference type="AlphaFoldDB" id="A0A9X2BZ78"/>
<dbReference type="Pfam" id="PF00593">
    <property type="entry name" value="TonB_dep_Rec_b-barrel"/>
    <property type="match status" value="1"/>
</dbReference>
<proteinExistence type="inferred from homology"/>
<dbReference type="InterPro" id="IPR000531">
    <property type="entry name" value="Beta-barrel_TonB"/>
</dbReference>
<sequence length="717" mass="76881">METGTEFGRARWLRPAAAVASATYALCAAQAPDTPAAQSVTITATRIATPAFDVPASITLVTLSPDTDTRPGINISETLGGVPGLLARDRQNYAQDVQISVRGFGARSTFGIRGVRVYIDGIPGTMPDGQGQISNVDLGTAAAIEVLRGPFSALYGNSSGGVVQVFTEDGGGSPKWTFGGGAGSNHELRYDGKLTGAEGNLDYVASVSHFETDGYRQHSAARRDIENVKLGLRLDERSRITIVGNGVELPYAQDALGLSRVELQTIGPRAADPSAIQFNTRKSLAQTQAGVIYDLRVDADNALRAMVYGGHRDTEQFQSIPVTSQASATAPGGVIQLGRDYDGADLRWTTQGIVDRQRWSLVGGLAYDKLREHRYGYQSFIGTGGAQVVGVQGALRRNEINDVQDLDPYLQGEWHPADAWTLDAGVRHSSVRFVSHDEYIVGTNPNDSGGANYSATLPVLGVLYALRPDVHFYATAGKGFETPTLNEIAYRPDKLTGLNFDLKPSRSKNLELGVKTQSATWGVLDAAVFGTRTTNEIVTLSNTGGRSTYQNAASTRRLGLELEWSKPLPHDLNAQVAYTLLDAQYTDAFAECVTTPCASTHVASGNRIPGVARNALFASLAWAPAQGWRAGVEARALSRVFVNDTNADPAASFVTANLSGGYLWPLGHWQWSAFGRVDNVTGRRYIGSVIVNEGNGRYFEPAPGRAYFAGLTGSYRF</sequence>
<reference evidence="14" key="1">
    <citation type="submission" date="2021-11" db="EMBL/GenBank/DDBJ databases">
        <title>BS-T2-15 a new species belonging to the Comamonadaceae family isolated from the soil of a French oak forest.</title>
        <authorList>
            <person name="Mieszkin S."/>
            <person name="Alain K."/>
        </authorList>
    </citation>
    <scope>NUCLEOTIDE SEQUENCE</scope>
    <source>
        <strain evidence="14">BS-T2-15</strain>
    </source>
</reference>
<dbReference type="GO" id="GO:0009279">
    <property type="term" value="C:cell outer membrane"/>
    <property type="evidence" value="ECO:0007669"/>
    <property type="project" value="UniProtKB-SubCell"/>
</dbReference>